<dbReference type="HAMAP" id="MF_00165">
    <property type="entry name" value="Thymidylate_kinase"/>
    <property type="match status" value="1"/>
</dbReference>
<sequence length="341" mass="37668">MTQEIPFVAPFIVLEGDEGCGKGTVAKAIVERLQAKGIEVVHTREPGGTEFGELLRKELLLKREEPLERATHVLLHQAYRKEHIEKIIMPSITSGKVVICERFFMSTLALNVIPYNQSNPELYELFMGTMNAVGGTVIEPVTFILDVPEDIRQLRLIGRELDHYESRTPRELAATSEAYKMFHRHPTSIVLDGSKSPADLADHIVAQIEAQIAQSKAAAASFAEQEAACSVNPTAEAAPVVEEAPVEEKPFDLVAEVEGFLDEHLVAALFNGDAEACTAMRPIAKSYVLSIYGQANDPAIFQGRNREQLRVGLHSIFYYGYQLDLLRDKLNAETPSPVAAE</sequence>
<reference evidence="11" key="1">
    <citation type="submission" date="2024-07" db="EMBL/GenBank/DDBJ databases">
        <authorList>
            <person name="Bringhurst R.M."/>
            <person name="Homer T.E."/>
        </authorList>
    </citation>
    <scope>NUCLEOTIDE SEQUENCE</scope>
</reference>
<dbReference type="GO" id="GO:0005524">
    <property type="term" value="F:ATP binding"/>
    <property type="evidence" value="ECO:0007669"/>
    <property type="project" value="UniProtKB-KW"/>
</dbReference>
<evidence type="ECO:0000256" key="7">
    <source>
        <dbReference type="ARBA" id="ARBA00022777"/>
    </source>
</evidence>
<evidence type="ECO:0000256" key="6">
    <source>
        <dbReference type="ARBA" id="ARBA00022741"/>
    </source>
</evidence>
<organism evidence="11">
    <name type="scientific">Pseudomonas phage RVTF4</name>
    <dbReference type="NCBI Taxonomy" id="3236931"/>
    <lineage>
        <taxon>Viruses</taxon>
    </lineage>
</organism>
<keyword evidence="6" id="KW-0547">Nucleotide-binding</keyword>
<comment type="catalytic activity">
    <reaction evidence="9">
        <text>dTMP + ATP = dTDP + ADP</text>
        <dbReference type="Rhea" id="RHEA:13517"/>
        <dbReference type="ChEBI" id="CHEBI:30616"/>
        <dbReference type="ChEBI" id="CHEBI:58369"/>
        <dbReference type="ChEBI" id="CHEBI:63528"/>
        <dbReference type="ChEBI" id="CHEBI:456216"/>
        <dbReference type="EC" id="2.7.4.9"/>
    </reaction>
</comment>
<name>A0AB39CD56_9VIRU</name>
<keyword evidence="8" id="KW-0067">ATP-binding</keyword>
<dbReference type="CDD" id="cd01672">
    <property type="entry name" value="TMPK"/>
    <property type="match status" value="1"/>
</dbReference>
<dbReference type="PANTHER" id="PTHR10344:SF4">
    <property type="entry name" value="UMP-CMP KINASE 2, MITOCHONDRIAL"/>
    <property type="match status" value="1"/>
</dbReference>
<dbReference type="InterPro" id="IPR039430">
    <property type="entry name" value="Thymidylate_kin-like_dom"/>
</dbReference>
<keyword evidence="4" id="KW-0808">Transferase</keyword>
<dbReference type="PANTHER" id="PTHR10344">
    <property type="entry name" value="THYMIDYLATE KINASE"/>
    <property type="match status" value="1"/>
</dbReference>
<feature type="domain" description="Thymidylate kinase-like" evidence="10">
    <location>
        <begin position="14"/>
        <end position="202"/>
    </location>
</feature>
<evidence type="ECO:0000256" key="8">
    <source>
        <dbReference type="ARBA" id="ARBA00022840"/>
    </source>
</evidence>
<evidence type="ECO:0000256" key="5">
    <source>
        <dbReference type="ARBA" id="ARBA00022727"/>
    </source>
</evidence>
<comment type="similarity">
    <text evidence="2">Belongs to the thymidylate kinase family.</text>
</comment>
<evidence type="ECO:0000256" key="1">
    <source>
        <dbReference type="ARBA" id="ARBA00004992"/>
    </source>
</evidence>
<evidence type="ECO:0000256" key="4">
    <source>
        <dbReference type="ARBA" id="ARBA00022679"/>
    </source>
</evidence>
<evidence type="ECO:0000256" key="2">
    <source>
        <dbReference type="ARBA" id="ARBA00009776"/>
    </source>
</evidence>
<dbReference type="SUPFAM" id="SSF52540">
    <property type="entry name" value="P-loop containing nucleoside triphosphate hydrolases"/>
    <property type="match status" value="1"/>
</dbReference>
<evidence type="ECO:0000313" key="11">
    <source>
        <dbReference type="EMBL" id="XDJ14882.1"/>
    </source>
</evidence>
<dbReference type="EMBL" id="PQ015378">
    <property type="protein sequence ID" value="XDJ14882.1"/>
    <property type="molecule type" value="Genomic_DNA"/>
</dbReference>
<evidence type="ECO:0000259" key="10">
    <source>
        <dbReference type="Pfam" id="PF02223"/>
    </source>
</evidence>
<evidence type="ECO:0000256" key="3">
    <source>
        <dbReference type="ARBA" id="ARBA00012980"/>
    </source>
</evidence>
<accession>A0AB39CD56</accession>
<dbReference type="GO" id="GO:0006233">
    <property type="term" value="P:dTDP biosynthetic process"/>
    <property type="evidence" value="ECO:0007669"/>
    <property type="project" value="InterPro"/>
</dbReference>
<dbReference type="GO" id="GO:0004798">
    <property type="term" value="F:dTMP kinase activity"/>
    <property type="evidence" value="ECO:0007669"/>
    <property type="project" value="UniProtKB-EC"/>
</dbReference>
<comment type="pathway">
    <text evidence="1">Pyrimidine metabolism; dTTP biosynthesis.</text>
</comment>
<dbReference type="NCBIfam" id="TIGR00041">
    <property type="entry name" value="DTMP_kinase"/>
    <property type="match status" value="1"/>
</dbReference>
<dbReference type="Gene3D" id="3.40.50.300">
    <property type="entry name" value="P-loop containing nucleotide triphosphate hydrolases"/>
    <property type="match status" value="1"/>
</dbReference>
<dbReference type="Pfam" id="PF02223">
    <property type="entry name" value="Thymidylate_kin"/>
    <property type="match status" value="1"/>
</dbReference>
<dbReference type="InterPro" id="IPR027417">
    <property type="entry name" value="P-loop_NTPase"/>
</dbReference>
<dbReference type="GO" id="GO:0006235">
    <property type="term" value="P:dTTP biosynthetic process"/>
    <property type="evidence" value="ECO:0007669"/>
    <property type="project" value="TreeGrafter"/>
</dbReference>
<evidence type="ECO:0000256" key="9">
    <source>
        <dbReference type="ARBA" id="ARBA00048743"/>
    </source>
</evidence>
<dbReference type="InterPro" id="IPR018094">
    <property type="entry name" value="Thymidylate_kinase"/>
</dbReference>
<dbReference type="EC" id="2.7.4.9" evidence="3"/>
<keyword evidence="5" id="KW-0545">Nucleotide biosynthesis</keyword>
<protein>
    <recommendedName>
        <fullName evidence="3">dTMP kinase</fullName>
        <ecNumber evidence="3">2.7.4.9</ecNumber>
    </recommendedName>
</protein>
<keyword evidence="7 11" id="KW-0418">Kinase</keyword>
<dbReference type="GO" id="GO:0006227">
    <property type="term" value="P:dUDP biosynthetic process"/>
    <property type="evidence" value="ECO:0007669"/>
    <property type="project" value="TreeGrafter"/>
</dbReference>
<proteinExistence type="inferred from homology"/>